<proteinExistence type="predicted"/>
<evidence type="ECO:0000313" key="1">
    <source>
        <dbReference type="EMBL" id="CAI9177327.1"/>
    </source>
</evidence>
<gene>
    <name evidence="1" type="ORF">MRATA1EN1_LOCUS26289</name>
</gene>
<organism evidence="1 2">
    <name type="scientific">Rangifer tarandus platyrhynchus</name>
    <name type="common">Svalbard reindeer</name>
    <dbReference type="NCBI Taxonomy" id="3082113"/>
    <lineage>
        <taxon>Eukaryota</taxon>
        <taxon>Metazoa</taxon>
        <taxon>Chordata</taxon>
        <taxon>Craniata</taxon>
        <taxon>Vertebrata</taxon>
        <taxon>Euteleostomi</taxon>
        <taxon>Mammalia</taxon>
        <taxon>Eutheria</taxon>
        <taxon>Laurasiatheria</taxon>
        <taxon>Artiodactyla</taxon>
        <taxon>Ruminantia</taxon>
        <taxon>Pecora</taxon>
        <taxon>Cervidae</taxon>
        <taxon>Odocoileinae</taxon>
        <taxon>Rangifer</taxon>
    </lineage>
</organism>
<protein>
    <submittedName>
        <fullName evidence="1">Uncharacterized protein</fullName>
    </submittedName>
</protein>
<evidence type="ECO:0000313" key="2">
    <source>
        <dbReference type="Proteomes" id="UP001176941"/>
    </source>
</evidence>
<dbReference type="Proteomes" id="UP001176941">
    <property type="component" value="Chromosome 6"/>
</dbReference>
<name>A0ABN8ZX47_RANTA</name>
<reference evidence="1" key="1">
    <citation type="submission" date="2023-04" db="EMBL/GenBank/DDBJ databases">
        <authorList>
            <consortium name="ELIXIR-Norway"/>
        </authorList>
    </citation>
    <scope>NUCLEOTIDE SEQUENCE [LARGE SCALE GENOMIC DNA]</scope>
</reference>
<dbReference type="EMBL" id="OX459942">
    <property type="protein sequence ID" value="CAI9177327.1"/>
    <property type="molecule type" value="Genomic_DNA"/>
</dbReference>
<sequence>MLSLTLRNQCIGMSSFLHFRLYPESGCFVPPPSPSSLTDYYDCVLGFRLYPESDCYVPPPLPSSLTDYYDCVLGFRLSMMQNLLASTGVAGLVPGPGRPETPRSSKVRAVQLRTLCSAALQLLAHAPPPLTQMP</sequence>
<keyword evidence="2" id="KW-1185">Reference proteome</keyword>
<accession>A0ABN8ZX47</accession>